<evidence type="ECO:0000313" key="2">
    <source>
        <dbReference type="EMBL" id="TWB93070.1"/>
    </source>
</evidence>
<organism evidence="2 3">
    <name type="scientific">Bradyrhizobium macuxiense</name>
    <dbReference type="NCBI Taxonomy" id="1755647"/>
    <lineage>
        <taxon>Bacteria</taxon>
        <taxon>Pseudomonadati</taxon>
        <taxon>Pseudomonadota</taxon>
        <taxon>Alphaproteobacteria</taxon>
        <taxon>Hyphomicrobiales</taxon>
        <taxon>Nitrobacteraceae</taxon>
        <taxon>Bradyrhizobium</taxon>
    </lineage>
</organism>
<reference evidence="2 3" key="1">
    <citation type="submission" date="2019-06" db="EMBL/GenBank/DDBJ databases">
        <title>Genomic Encyclopedia of Type Strains, Phase IV (KMG-V): Genome sequencing to study the core and pangenomes of soil and plant-associated prokaryotes.</title>
        <authorList>
            <person name="Whitman W."/>
        </authorList>
    </citation>
    <scope>NUCLEOTIDE SEQUENCE [LARGE SCALE GENOMIC DNA]</scope>
    <source>
        <strain evidence="2 3">BR 10355</strain>
    </source>
</reference>
<dbReference type="RefSeq" id="WP_146990142.1">
    <property type="nucleotide sequence ID" value="NZ_VITY01000011.1"/>
</dbReference>
<evidence type="ECO:0000313" key="3">
    <source>
        <dbReference type="Proteomes" id="UP000321304"/>
    </source>
</evidence>
<proteinExistence type="predicted"/>
<dbReference type="Proteomes" id="UP000321304">
    <property type="component" value="Unassembled WGS sequence"/>
</dbReference>
<dbReference type="PANTHER" id="PTHR32114">
    <property type="entry name" value="ABC TRANSPORTER ABCH.3"/>
    <property type="match status" value="1"/>
</dbReference>
<dbReference type="PANTHER" id="PTHR32114:SF2">
    <property type="entry name" value="ABC TRANSPORTER ABCH.3"/>
    <property type="match status" value="1"/>
</dbReference>
<dbReference type="GO" id="GO:0016887">
    <property type="term" value="F:ATP hydrolysis activity"/>
    <property type="evidence" value="ECO:0007669"/>
    <property type="project" value="InterPro"/>
</dbReference>
<dbReference type="Pfam" id="PF13476">
    <property type="entry name" value="AAA_23"/>
    <property type="match status" value="1"/>
</dbReference>
<dbReference type="EMBL" id="VITY01000011">
    <property type="protein sequence ID" value="TWB93070.1"/>
    <property type="molecule type" value="Genomic_DNA"/>
</dbReference>
<protein>
    <submittedName>
        <fullName evidence="2">AAA domain-containing protein</fullName>
    </submittedName>
</protein>
<dbReference type="GO" id="GO:0006302">
    <property type="term" value="P:double-strand break repair"/>
    <property type="evidence" value="ECO:0007669"/>
    <property type="project" value="InterPro"/>
</dbReference>
<evidence type="ECO:0000259" key="1">
    <source>
        <dbReference type="Pfam" id="PF13476"/>
    </source>
</evidence>
<name>A0A560LII0_9BRAD</name>
<dbReference type="AlphaFoldDB" id="A0A560LII0"/>
<feature type="domain" description="Rad50/SbcC-type AAA" evidence="1">
    <location>
        <begin position="8"/>
        <end position="64"/>
    </location>
</feature>
<comment type="caution">
    <text evidence="2">The sequence shown here is derived from an EMBL/GenBank/DDBJ whole genome shotgun (WGS) entry which is preliminary data.</text>
</comment>
<accession>A0A560LII0</accession>
<sequence length="823" mass="88732">MSGWYLQKVSIEGFRGINNEGAPLVLKLKPDCVNSISAPNGVGKTSIFDAVVYAITGRIPKLDDLPATEKGSCYYLNRFHAGGVGTIILTLVPANGGTAVDVTVRRDAAGARTVVASTGADGNAILADLNREFVLLDGKTFQDFIDLAPQRRGRSFAGLLGLKRYSSLRQGLASLANTKAFNNHFAVGGKEAKQNSAHVRLQRARTNVKEAFAALVGDEYDPAEAEATMLAKAHSALSGIELLKPLCEGRTFEEIDPSKCIDAAKSAEGGEARAELTKILRDEARWSEALKAAPSEEDAKRLVELADARDTALKLTQGDLFRQLYGVSEIILADDSWGDKCVCPTCDRSDTGSVLDHVRQKNAAFEAVEAASANLTQEWTEKGWNQLDELERLGRQAEERAQLAEARDVGLKGAVEGARARAVVQWLKTLTDRAVAKVKVLTHDKVALEKSLPDKLTAVVEKAEAARRLQSNLSDLRAALSEQSAIAAELARIARAKTFLDAASSCFAGAESAASARRLAAIEPVTRKIFAAIMYTDVVPALKKRAGSEDLSISLAQFWTLPDISAQAVLSESYRNAFAISVYLAAASLYGGGARFLILDDVTSSFDSGHQFHLMNVIKGQFARPGVPDGPQVILLSHDTVLEKLFNTNAKDGGWWHQCIQGTARTSVLPQSGAIHRVRDATRALLDAGNTDDAAPRIRQYLEFKLEEVISRVGIPVPIAIAFNDDKHMAKNLIDAIKAAVDLHDAAGRLVLEPAQLAGLGTSVATIVSNYLAHWSTGQTHAFTAPSLKGVMQAIEKFAACFQFEHPAGSGRYRYYRSLGQRT</sequence>
<dbReference type="STRING" id="1755647.AS156_06925"/>
<dbReference type="Gene3D" id="3.40.50.300">
    <property type="entry name" value="P-loop containing nucleotide triphosphate hydrolases"/>
    <property type="match status" value="2"/>
</dbReference>
<keyword evidence="3" id="KW-1185">Reference proteome</keyword>
<dbReference type="SUPFAM" id="SSF52540">
    <property type="entry name" value="P-loop containing nucleoside triphosphate hydrolases"/>
    <property type="match status" value="1"/>
</dbReference>
<dbReference type="InterPro" id="IPR038729">
    <property type="entry name" value="Rad50/SbcC_AAA"/>
</dbReference>
<gene>
    <name evidence="2" type="ORF">FBZ93_111109</name>
</gene>
<dbReference type="OrthoDB" id="5137066at2"/>
<dbReference type="InterPro" id="IPR027417">
    <property type="entry name" value="P-loop_NTPase"/>
</dbReference>